<feature type="compositionally biased region" description="Low complexity" evidence="1">
    <location>
        <begin position="68"/>
        <end position="89"/>
    </location>
</feature>
<dbReference type="WBParaSite" id="PSU_v2.g15097.t1">
    <property type="protein sequence ID" value="PSU_v2.g15097.t1"/>
    <property type="gene ID" value="PSU_v2.g15097"/>
</dbReference>
<reference evidence="3" key="1">
    <citation type="submission" date="2022-11" db="UniProtKB">
        <authorList>
            <consortium name="WormBaseParasite"/>
        </authorList>
    </citation>
    <scope>IDENTIFICATION</scope>
</reference>
<evidence type="ECO:0000256" key="1">
    <source>
        <dbReference type="SAM" id="MobiDB-lite"/>
    </source>
</evidence>
<feature type="compositionally biased region" description="Basic and acidic residues" evidence="1">
    <location>
        <begin position="103"/>
        <end position="113"/>
    </location>
</feature>
<feature type="region of interest" description="Disordered" evidence="1">
    <location>
        <begin position="1"/>
        <end position="151"/>
    </location>
</feature>
<sequence>MKQRDHQGAANELFESMKDGNEKRRKRRQADFSDDYGSDVYGYGRMNRQFDSPNDFEEDGERRGPPSFGFNGQQPGQRQGPLQQFGPFGRPRHGPSFGPGNDDDQRQGLDGRRGRQGPPPSFGPGDEGHRGPFGPRQDEQQVMMMIKDKVQ</sequence>
<organism evidence="2 3">
    <name type="scientific">Panagrolaimus superbus</name>
    <dbReference type="NCBI Taxonomy" id="310955"/>
    <lineage>
        <taxon>Eukaryota</taxon>
        <taxon>Metazoa</taxon>
        <taxon>Ecdysozoa</taxon>
        <taxon>Nematoda</taxon>
        <taxon>Chromadorea</taxon>
        <taxon>Rhabditida</taxon>
        <taxon>Tylenchina</taxon>
        <taxon>Panagrolaimomorpha</taxon>
        <taxon>Panagrolaimoidea</taxon>
        <taxon>Panagrolaimidae</taxon>
        <taxon>Panagrolaimus</taxon>
    </lineage>
</organism>
<dbReference type="Proteomes" id="UP000887577">
    <property type="component" value="Unplaced"/>
</dbReference>
<name>A0A914Y4G5_9BILA</name>
<dbReference type="AlphaFoldDB" id="A0A914Y4G5"/>
<evidence type="ECO:0000313" key="2">
    <source>
        <dbReference type="Proteomes" id="UP000887577"/>
    </source>
</evidence>
<protein>
    <submittedName>
        <fullName evidence="3">Uncharacterized protein</fullName>
    </submittedName>
</protein>
<keyword evidence="2" id="KW-1185">Reference proteome</keyword>
<accession>A0A914Y4G5</accession>
<evidence type="ECO:0000313" key="3">
    <source>
        <dbReference type="WBParaSite" id="PSU_v2.g15097.t1"/>
    </source>
</evidence>
<proteinExistence type="predicted"/>